<dbReference type="VEuPathDB" id="TriTrypDB:TcYC6_0072240"/>
<dbReference type="OrthoDB" id="272761at2759"/>
<dbReference type="VEuPathDB" id="TriTrypDB:TcCLB.510431.330"/>
<dbReference type="OMA" id="GWYQPRY"/>
<proteinExistence type="predicted"/>
<protein>
    <submittedName>
        <fullName evidence="1">Uncharacterized protein</fullName>
    </submittedName>
</protein>
<dbReference type="Proteomes" id="UP000246121">
    <property type="component" value="Unassembled WGS sequence"/>
</dbReference>
<sequence>MGGQTGVDGARDVPQFGWYRPCYLPSRDPPKSTFPPLSKVVVSEGLDGNVSDEEALKRRAELGFAWERMRPITEVWHGPTIDDKVPPAKDYERLLLDASSGSLR</sequence>
<dbReference type="VEuPathDB" id="TriTrypDB:TcBrA4_0059250"/>
<dbReference type="AlphaFoldDB" id="A0A2V2W5B8"/>
<dbReference type="EMBL" id="PRFA01000002">
    <property type="protein sequence ID" value="PWV02709.1"/>
    <property type="molecule type" value="Genomic_DNA"/>
</dbReference>
<evidence type="ECO:0000313" key="1">
    <source>
        <dbReference type="EMBL" id="PWV02709.1"/>
    </source>
</evidence>
<reference evidence="1 2" key="1">
    <citation type="journal article" date="2018" name="Microb. Genom.">
        <title>Expanding an expanded genome: long-read sequencing of Trypanosoma cruzi.</title>
        <authorList>
            <person name="Berna L."/>
            <person name="Rodriguez M."/>
            <person name="Chiribao M.L."/>
            <person name="Parodi-Talice A."/>
            <person name="Pita S."/>
            <person name="Rijo G."/>
            <person name="Alvarez-Valin F."/>
            <person name="Robello C."/>
        </authorList>
    </citation>
    <scope>NUCLEOTIDE SEQUENCE [LARGE SCALE GENOMIC DNA]</scope>
    <source>
        <strain evidence="1 2">Dm28c</strain>
    </source>
</reference>
<gene>
    <name evidence="1" type="ORF">C4B63_2g1622c</name>
</gene>
<dbReference type="VEuPathDB" id="TriTrypDB:BCY84_14549"/>
<dbReference type="VEuPathDB" id="TriTrypDB:TcG_06763"/>
<organism evidence="1 2">
    <name type="scientific">Trypanosoma cruzi</name>
    <dbReference type="NCBI Taxonomy" id="5693"/>
    <lineage>
        <taxon>Eukaryota</taxon>
        <taxon>Discoba</taxon>
        <taxon>Euglenozoa</taxon>
        <taxon>Kinetoplastea</taxon>
        <taxon>Metakinetoplastina</taxon>
        <taxon>Trypanosomatida</taxon>
        <taxon>Trypanosomatidae</taxon>
        <taxon>Trypanosoma</taxon>
        <taxon>Schizotrypanum</taxon>
    </lineage>
</organism>
<comment type="caution">
    <text evidence="1">The sequence shown here is derived from an EMBL/GenBank/DDBJ whole genome shotgun (WGS) entry which is preliminary data.</text>
</comment>
<accession>A0A2V2W5B8</accession>
<dbReference type="VEuPathDB" id="TriTrypDB:C4B63_2g1622c"/>
<dbReference type="VEuPathDB" id="TriTrypDB:TcCLB.507771.99"/>
<evidence type="ECO:0000313" key="2">
    <source>
        <dbReference type="Proteomes" id="UP000246121"/>
    </source>
</evidence>
<dbReference type="VEuPathDB" id="TriTrypDB:TcCL_ESM00415"/>
<dbReference type="VEuPathDB" id="TriTrypDB:C3747_1g1839c"/>
<name>A0A2V2W5B8_TRYCR</name>